<evidence type="ECO:0000313" key="3">
    <source>
        <dbReference type="Proteomes" id="UP000215914"/>
    </source>
</evidence>
<protein>
    <submittedName>
        <fullName evidence="2">Uncharacterized protein</fullName>
    </submittedName>
</protein>
<evidence type="ECO:0000313" key="2">
    <source>
        <dbReference type="EMBL" id="OTG37641.1"/>
    </source>
</evidence>
<feature type="region of interest" description="Disordered" evidence="1">
    <location>
        <begin position="1"/>
        <end position="29"/>
    </location>
</feature>
<reference evidence="3" key="1">
    <citation type="journal article" date="2017" name="Nature">
        <title>The sunflower genome provides insights into oil metabolism, flowering and Asterid evolution.</title>
        <authorList>
            <person name="Badouin H."/>
            <person name="Gouzy J."/>
            <person name="Grassa C.J."/>
            <person name="Murat F."/>
            <person name="Staton S.E."/>
            <person name="Cottret L."/>
            <person name="Lelandais-Briere C."/>
            <person name="Owens G.L."/>
            <person name="Carrere S."/>
            <person name="Mayjonade B."/>
            <person name="Legrand L."/>
            <person name="Gill N."/>
            <person name="Kane N.C."/>
            <person name="Bowers J.E."/>
            <person name="Hubner S."/>
            <person name="Bellec A."/>
            <person name="Berard A."/>
            <person name="Berges H."/>
            <person name="Blanchet N."/>
            <person name="Boniface M.C."/>
            <person name="Brunel D."/>
            <person name="Catrice O."/>
            <person name="Chaidir N."/>
            <person name="Claudel C."/>
            <person name="Donnadieu C."/>
            <person name="Faraut T."/>
            <person name="Fievet G."/>
            <person name="Helmstetter N."/>
            <person name="King M."/>
            <person name="Knapp S.J."/>
            <person name="Lai Z."/>
            <person name="Le Paslier M.C."/>
            <person name="Lippi Y."/>
            <person name="Lorenzon L."/>
            <person name="Mandel J.R."/>
            <person name="Marage G."/>
            <person name="Marchand G."/>
            <person name="Marquand E."/>
            <person name="Bret-Mestries E."/>
            <person name="Morien E."/>
            <person name="Nambeesan S."/>
            <person name="Nguyen T."/>
            <person name="Pegot-Espagnet P."/>
            <person name="Pouilly N."/>
            <person name="Raftis F."/>
            <person name="Sallet E."/>
            <person name="Schiex T."/>
            <person name="Thomas J."/>
            <person name="Vandecasteele C."/>
            <person name="Vares D."/>
            <person name="Vear F."/>
            <person name="Vautrin S."/>
            <person name="Crespi M."/>
            <person name="Mangin B."/>
            <person name="Burke J.M."/>
            <person name="Salse J."/>
            <person name="Munos S."/>
            <person name="Vincourt P."/>
            <person name="Rieseberg L.H."/>
            <person name="Langlade N.B."/>
        </authorList>
    </citation>
    <scope>NUCLEOTIDE SEQUENCE [LARGE SCALE GENOMIC DNA]</scope>
    <source>
        <strain evidence="3">cv. SF193</strain>
    </source>
</reference>
<gene>
    <name evidence="2" type="ORF">HannXRQ_Chr01g0021031</name>
</gene>
<dbReference type="AlphaFoldDB" id="A0A251VSC5"/>
<keyword evidence="3" id="KW-1185">Reference proteome</keyword>
<dbReference type="EMBL" id="CM007890">
    <property type="protein sequence ID" value="OTG37641.1"/>
    <property type="molecule type" value="Genomic_DNA"/>
</dbReference>
<organism evidence="2 3">
    <name type="scientific">Helianthus annuus</name>
    <name type="common">Common sunflower</name>
    <dbReference type="NCBI Taxonomy" id="4232"/>
    <lineage>
        <taxon>Eukaryota</taxon>
        <taxon>Viridiplantae</taxon>
        <taxon>Streptophyta</taxon>
        <taxon>Embryophyta</taxon>
        <taxon>Tracheophyta</taxon>
        <taxon>Spermatophyta</taxon>
        <taxon>Magnoliopsida</taxon>
        <taxon>eudicotyledons</taxon>
        <taxon>Gunneridae</taxon>
        <taxon>Pentapetalae</taxon>
        <taxon>asterids</taxon>
        <taxon>campanulids</taxon>
        <taxon>Asterales</taxon>
        <taxon>Asteraceae</taxon>
        <taxon>Asteroideae</taxon>
        <taxon>Heliantheae alliance</taxon>
        <taxon>Heliantheae</taxon>
        <taxon>Helianthus</taxon>
    </lineage>
</organism>
<accession>A0A251VSC5</accession>
<sequence length="67" mass="7116">MKAMVWHQANSPEDESHGLASGVAVSDAPTDTEPLVCCAATKCSNMAREMRQIGIKAIGKCLNGKKQ</sequence>
<dbReference type="InParanoid" id="A0A251VSC5"/>
<name>A0A251VSC5_HELAN</name>
<evidence type="ECO:0000256" key="1">
    <source>
        <dbReference type="SAM" id="MobiDB-lite"/>
    </source>
</evidence>
<dbReference type="Proteomes" id="UP000215914">
    <property type="component" value="Chromosome 1"/>
</dbReference>
<proteinExistence type="predicted"/>